<name>A0A560W888_9MICO</name>
<dbReference type="OrthoDB" id="9761809at2"/>
<sequence>MQTRRPFAPDEYERRLEAVQREMSSRSMAALVVVDPASINYLCGYDAWSFYMPQCLVVPSAGLPHFFTRAMDVSGGAITADLPDDRVHGYPETLVHRPDVHPFTWMTERAVELGLMPRSGDAEVGVDLDAHFFSARGHACLAEGLAPTRVVDSHQLVSWVRVVKSFAEQDLMRAAGRIASRAMSSALETAAPGVRQCDVVAAIQRAQAEGAGDAGGDYPAIVPMLPTGKTAGTPHLTWSDRPLQFGEATTIELAGVHRRYHAPLARTISLGKPPRRLMHTAGAVDEGLHAALEAMVPGNAVRDVHEAFSSTIAHHGLYKESRIGYSIGIGYPPDWGERTISLRSEETAVLQAGMAFHMILGMWEDDWGYETSESLLVQPLGPERLTDVPQGLYIRD</sequence>
<dbReference type="InterPro" id="IPR036005">
    <property type="entry name" value="Creatinase/aminopeptidase-like"/>
</dbReference>
<dbReference type="Gene3D" id="3.90.230.10">
    <property type="entry name" value="Creatinase/methionine aminopeptidase superfamily"/>
    <property type="match status" value="1"/>
</dbReference>
<dbReference type="GO" id="GO:0016787">
    <property type="term" value="F:hydrolase activity"/>
    <property type="evidence" value="ECO:0007669"/>
    <property type="project" value="UniProtKB-KW"/>
</dbReference>
<dbReference type="CDD" id="cd01066">
    <property type="entry name" value="APP_MetAP"/>
    <property type="match status" value="1"/>
</dbReference>
<dbReference type="InterPro" id="IPR000994">
    <property type="entry name" value="Pept_M24"/>
</dbReference>
<protein>
    <submittedName>
        <fullName evidence="3">Ectoine hydrolase</fullName>
    </submittedName>
</protein>
<dbReference type="PANTHER" id="PTHR46112:SF8">
    <property type="entry name" value="CYTOPLASMIC PEPTIDASE PEPQ-RELATED"/>
    <property type="match status" value="1"/>
</dbReference>
<dbReference type="Gene3D" id="3.40.350.10">
    <property type="entry name" value="Creatinase/prolidase N-terminal domain"/>
    <property type="match status" value="1"/>
</dbReference>
<comment type="caution">
    <text evidence="3">The sequence shown here is derived from an EMBL/GenBank/DDBJ whole genome shotgun (WGS) entry which is preliminary data.</text>
</comment>
<proteinExistence type="predicted"/>
<evidence type="ECO:0000259" key="2">
    <source>
        <dbReference type="Pfam" id="PF01321"/>
    </source>
</evidence>
<dbReference type="SUPFAM" id="SSF53092">
    <property type="entry name" value="Creatinase/prolidase N-terminal domain"/>
    <property type="match status" value="1"/>
</dbReference>
<feature type="domain" description="Creatinase N-terminal" evidence="2">
    <location>
        <begin position="15"/>
        <end position="163"/>
    </location>
</feature>
<evidence type="ECO:0000313" key="4">
    <source>
        <dbReference type="Proteomes" id="UP000315628"/>
    </source>
</evidence>
<dbReference type="RefSeq" id="WP_144857859.1">
    <property type="nucleotide sequence ID" value="NZ_BAAAYT010000002.1"/>
</dbReference>
<gene>
    <name evidence="3" type="ORF">FB557_2438</name>
</gene>
<dbReference type="Pfam" id="PF01321">
    <property type="entry name" value="Creatinase_N"/>
    <property type="match status" value="1"/>
</dbReference>
<evidence type="ECO:0000313" key="3">
    <source>
        <dbReference type="EMBL" id="TWD13799.1"/>
    </source>
</evidence>
<dbReference type="AlphaFoldDB" id="A0A560W888"/>
<keyword evidence="3" id="KW-0378">Hydrolase</keyword>
<dbReference type="EMBL" id="VIUW01000004">
    <property type="protein sequence ID" value="TWD13799.1"/>
    <property type="molecule type" value="Genomic_DNA"/>
</dbReference>
<reference evidence="3 4" key="1">
    <citation type="submission" date="2019-06" db="EMBL/GenBank/DDBJ databases">
        <title>Sequencing the genomes of 1000 actinobacteria strains.</title>
        <authorList>
            <person name="Klenk H.-P."/>
        </authorList>
    </citation>
    <scope>NUCLEOTIDE SEQUENCE [LARGE SCALE GENOMIC DNA]</scope>
    <source>
        <strain evidence="3 4">DSM 18935</strain>
    </source>
</reference>
<dbReference type="SUPFAM" id="SSF55920">
    <property type="entry name" value="Creatinase/aminopeptidase"/>
    <property type="match status" value="1"/>
</dbReference>
<dbReference type="Proteomes" id="UP000315628">
    <property type="component" value="Unassembled WGS sequence"/>
</dbReference>
<dbReference type="Pfam" id="PF00557">
    <property type="entry name" value="Peptidase_M24"/>
    <property type="match status" value="1"/>
</dbReference>
<evidence type="ECO:0000259" key="1">
    <source>
        <dbReference type="Pfam" id="PF00557"/>
    </source>
</evidence>
<organism evidence="3 4">
    <name type="scientific">Marihabitans asiaticum</name>
    <dbReference type="NCBI Taxonomy" id="415218"/>
    <lineage>
        <taxon>Bacteria</taxon>
        <taxon>Bacillati</taxon>
        <taxon>Actinomycetota</taxon>
        <taxon>Actinomycetes</taxon>
        <taxon>Micrococcales</taxon>
        <taxon>Intrasporangiaceae</taxon>
        <taxon>Marihabitans</taxon>
    </lineage>
</organism>
<accession>A0A560W888</accession>
<feature type="domain" description="Peptidase M24" evidence="1">
    <location>
        <begin position="171"/>
        <end position="377"/>
    </location>
</feature>
<keyword evidence="4" id="KW-1185">Reference proteome</keyword>
<dbReference type="InterPro" id="IPR000587">
    <property type="entry name" value="Creatinase_N"/>
</dbReference>
<dbReference type="InterPro" id="IPR029149">
    <property type="entry name" value="Creatin/AminoP/Spt16_N"/>
</dbReference>
<dbReference type="PANTHER" id="PTHR46112">
    <property type="entry name" value="AMINOPEPTIDASE"/>
    <property type="match status" value="1"/>
</dbReference>
<dbReference type="InterPro" id="IPR050659">
    <property type="entry name" value="Peptidase_M24B"/>
</dbReference>